<evidence type="ECO:0000256" key="8">
    <source>
        <dbReference type="SAM" id="Phobius"/>
    </source>
</evidence>
<feature type="domain" description="Major facilitator superfamily (MFS) profile" evidence="9">
    <location>
        <begin position="1"/>
        <end position="380"/>
    </location>
</feature>
<comment type="similarity">
    <text evidence="7">Belongs to the major facilitator superfamily. Phosphate:H(+) symporter (TC 2.A.1.9) family.</text>
</comment>
<feature type="transmembrane region" description="Helical" evidence="8">
    <location>
        <begin position="109"/>
        <end position="130"/>
    </location>
</feature>
<dbReference type="InterPro" id="IPR036259">
    <property type="entry name" value="MFS_trans_sf"/>
</dbReference>
<keyword evidence="6 8" id="KW-0472">Membrane</keyword>
<feature type="transmembrane region" description="Helical" evidence="8">
    <location>
        <begin position="219"/>
        <end position="237"/>
    </location>
</feature>
<keyword evidence="3" id="KW-0813">Transport</keyword>
<evidence type="ECO:0000256" key="1">
    <source>
        <dbReference type="ARBA" id="ARBA00004141"/>
    </source>
</evidence>
<reference evidence="10 11" key="1">
    <citation type="submission" date="2024-02" db="EMBL/GenBank/DDBJ databases">
        <authorList>
            <person name="Vignale AGUSTIN F."/>
            <person name="Sosa J E."/>
            <person name="Modenutti C."/>
        </authorList>
    </citation>
    <scope>NUCLEOTIDE SEQUENCE [LARGE SCALE GENOMIC DNA]</scope>
</reference>
<dbReference type="PROSITE" id="PS50850">
    <property type="entry name" value="MFS"/>
    <property type="match status" value="1"/>
</dbReference>
<evidence type="ECO:0000256" key="3">
    <source>
        <dbReference type="ARBA" id="ARBA00022448"/>
    </source>
</evidence>
<accession>A0ABC8R3L3</accession>
<keyword evidence="4 8" id="KW-0812">Transmembrane</keyword>
<protein>
    <recommendedName>
        <fullName evidence="9">Major facilitator superfamily (MFS) profile domain-containing protein</fullName>
    </recommendedName>
</protein>
<evidence type="ECO:0000256" key="6">
    <source>
        <dbReference type="ARBA" id="ARBA00023136"/>
    </source>
</evidence>
<dbReference type="AlphaFoldDB" id="A0ABC8R3L3"/>
<organism evidence="10 11">
    <name type="scientific">Ilex paraguariensis</name>
    <name type="common">yerba mate</name>
    <dbReference type="NCBI Taxonomy" id="185542"/>
    <lineage>
        <taxon>Eukaryota</taxon>
        <taxon>Viridiplantae</taxon>
        <taxon>Streptophyta</taxon>
        <taxon>Embryophyta</taxon>
        <taxon>Tracheophyta</taxon>
        <taxon>Spermatophyta</taxon>
        <taxon>Magnoliopsida</taxon>
        <taxon>eudicotyledons</taxon>
        <taxon>Gunneridae</taxon>
        <taxon>Pentapetalae</taxon>
        <taxon>asterids</taxon>
        <taxon>campanulids</taxon>
        <taxon>Aquifoliales</taxon>
        <taxon>Aquifoliaceae</taxon>
        <taxon>Ilex</taxon>
    </lineage>
</organism>
<dbReference type="Gene3D" id="1.20.1250.20">
    <property type="entry name" value="MFS general substrate transporter like domains"/>
    <property type="match status" value="2"/>
</dbReference>
<feature type="transmembrane region" description="Helical" evidence="8">
    <location>
        <begin position="142"/>
        <end position="165"/>
    </location>
</feature>
<proteinExistence type="inferred from homology"/>
<evidence type="ECO:0000256" key="2">
    <source>
        <dbReference type="ARBA" id="ARBA00010992"/>
    </source>
</evidence>
<feature type="transmembrane region" description="Helical" evidence="8">
    <location>
        <begin position="311"/>
        <end position="335"/>
    </location>
</feature>
<feature type="transmembrane region" description="Helical" evidence="8">
    <location>
        <begin position="27"/>
        <end position="44"/>
    </location>
</feature>
<dbReference type="GO" id="GO:0016020">
    <property type="term" value="C:membrane"/>
    <property type="evidence" value="ECO:0007669"/>
    <property type="project" value="UniProtKB-SubCell"/>
</dbReference>
<feature type="transmembrane region" description="Helical" evidence="8">
    <location>
        <begin position="186"/>
        <end position="207"/>
    </location>
</feature>
<dbReference type="InterPro" id="IPR005829">
    <property type="entry name" value="Sugar_transporter_CS"/>
</dbReference>
<name>A0ABC8R3L3_9AQUA</name>
<comment type="caution">
    <text evidence="10">The sequence shown here is derived from an EMBL/GenBank/DDBJ whole genome shotgun (WGS) entry which is preliminary data.</text>
</comment>
<keyword evidence="11" id="KW-1185">Reference proteome</keyword>
<dbReference type="InterPro" id="IPR020846">
    <property type="entry name" value="MFS_dom"/>
</dbReference>
<dbReference type="Pfam" id="PF00083">
    <property type="entry name" value="Sugar_tr"/>
    <property type="match status" value="2"/>
</dbReference>
<dbReference type="PROSITE" id="PS00216">
    <property type="entry name" value="SUGAR_TRANSPORT_1"/>
    <property type="match status" value="1"/>
</dbReference>
<feature type="transmembrane region" description="Helical" evidence="8">
    <location>
        <begin position="84"/>
        <end position="102"/>
    </location>
</feature>
<feature type="transmembrane region" description="Helical" evidence="8">
    <location>
        <begin position="244"/>
        <end position="273"/>
    </location>
</feature>
<evidence type="ECO:0000313" key="10">
    <source>
        <dbReference type="EMBL" id="CAK9139016.1"/>
    </source>
</evidence>
<dbReference type="InterPro" id="IPR045262">
    <property type="entry name" value="STP/PLT_plant"/>
</dbReference>
<sequence>MGDIGVMSGAANYIQDDFKISDVQVEILIGILNLYSLLGSAAAGKNSDWVGRRYTIVIACAIFFAGGLLMGFATNYAFLMVGRFVAGIGVGYALMIAPVYTAEVAPASCHGFLTSFPAVFINFDVLLGFVSNYAFSKLPKHLGWRLMVGIGAIPSVFLAVVVLTMPESPRPRIYQKTGITNDSHKLLALIAVGATKTVFILVATFLLDKIGRRPLLLSSVAGMIFSLMLLGVSLTVINHSDHKLTWAIALSLSMVLSYVAFFSIGTGPIAWVYSSDIFPPKLRAQGCSMGVAVNRVTSGVLSMTFISLYKAITIGGAFFYSRVAIVAWVFVYMLLPETQGRSLEEMEVLFGTFFKWRATMMEVKKNEAEAKCEIQKGSHG</sequence>
<dbReference type="PANTHER" id="PTHR23500:SF424">
    <property type="entry name" value="POLYOL TRANSPORTER 5"/>
    <property type="match status" value="1"/>
</dbReference>
<feature type="transmembrane region" description="Helical" evidence="8">
    <location>
        <begin position="56"/>
        <end position="78"/>
    </location>
</feature>
<comment type="subcellular location">
    <subcellularLocation>
        <location evidence="1">Membrane</location>
        <topology evidence="1">Multi-pass membrane protein</topology>
    </subcellularLocation>
</comment>
<comment type="similarity">
    <text evidence="2">Belongs to the major facilitator superfamily. Sugar transporter (TC 2.A.1.1) family.</text>
</comment>
<dbReference type="Proteomes" id="UP001642360">
    <property type="component" value="Unassembled WGS sequence"/>
</dbReference>
<dbReference type="SUPFAM" id="SSF103473">
    <property type="entry name" value="MFS general substrate transporter"/>
    <property type="match status" value="1"/>
</dbReference>
<dbReference type="PANTHER" id="PTHR23500">
    <property type="entry name" value="SOLUTE CARRIER FAMILY 2, FACILITATED GLUCOSE TRANSPORTER"/>
    <property type="match status" value="1"/>
</dbReference>
<evidence type="ECO:0000256" key="7">
    <source>
        <dbReference type="ARBA" id="ARBA00044504"/>
    </source>
</evidence>
<evidence type="ECO:0000256" key="4">
    <source>
        <dbReference type="ARBA" id="ARBA00022692"/>
    </source>
</evidence>
<dbReference type="InterPro" id="IPR005828">
    <property type="entry name" value="MFS_sugar_transport-like"/>
</dbReference>
<evidence type="ECO:0000313" key="11">
    <source>
        <dbReference type="Proteomes" id="UP001642360"/>
    </source>
</evidence>
<keyword evidence="5 8" id="KW-1133">Transmembrane helix</keyword>
<gene>
    <name evidence="10" type="ORF">ILEXP_LOCUS6370</name>
</gene>
<dbReference type="EMBL" id="CAUOFW020000926">
    <property type="protein sequence ID" value="CAK9139016.1"/>
    <property type="molecule type" value="Genomic_DNA"/>
</dbReference>
<evidence type="ECO:0000259" key="9">
    <source>
        <dbReference type="PROSITE" id="PS50850"/>
    </source>
</evidence>
<evidence type="ECO:0000256" key="5">
    <source>
        <dbReference type="ARBA" id="ARBA00022989"/>
    </source>
</evidence>